<protein>
    <recommendedName>
        <fullName evidence="3">Adhesin P123</fullName>
    </recommendedName>
</protein>
<reference evidence="1 2" key="1">
    <citation type="journal article" date="2022" name="Front. Microbiol.">
        <title>Male-killing mechanisms vary between Spiroplasma species.</title>
        <authorList>
            <person name="Arai H."/>
            <person name="Inoue M."/>
            <person name="Kageyama D."/>
        </authorList>
    </citation>
    <scope>NUCLEOTIDE SEQUENCE [LARGE SCALE GENOMIC DNA]</scope>
    <source>
        <strain evidence="2">sHm</strain>
    </source>
</reference>
<evidence type="ECO:0000313" key="2">
    <source>
        <dbReference type="Proteomes" id="UP001163387"/>
    </source>
</evidence>
<evidence type="ECO:0000313" key="1">
    <source>
        <dbReference type="EMBL" id="BDT04474.1"/>
    </source>
</evidence>
<name>A0ABM8BX81_9MOLU</name>
<keyword evidence="2" id="KW-1185">Reference proteome</keyword>
<sequence>MLLQPKNTLTIKKEHQLTYKNKVFIKQLIPSSPNWNPIEKKEINKNASENRKKIIDYYMPKDKNSIESWEHISSIDLQMQNSFTNESNTLKFSIS</sequence>
<dbReference type="RefSeq" id="WP_281748241.1">
    <property type="nucleotide sequence ID" value="NZ_AP026933.1"/>
</dbReference>
<dbReference type="EMBL" id="AP026933">
    <property type="protein sequence ID" value="BDT04474.1"/>
    <property type="molecule type" value="Genomic_DNA"/>
</dbReference>
<gene>
    <name evidence="1" type="ORF">SHM_21200</name>
</gene>
<dbReference type="Proteomes" id="UP001163387">
    <property type="component" value="Chromosome"/>
</dbReference>
<accession>A0ABM8BX81</accession>
<proteinExistence type="predicted"/>
<organism evidence="1 2">
    <name type="scientific">Spiroplasma ixodetis</name>
    <dbReference type="NCBI Taxonomy" id="2141"/>
    <lineage>
        <taxon>Bacteria</taxon>
        <taxon>Bacillati</taxon>
        <taxon>Mycoplasmatota</taxon>
        <taxon>Mollicutes</taxon>
        <taxon>Entomoplasmatales</taxon>
        <taxon>Spiroplasmataceae</taxon>
        <taxon>Spiroplasma</taxon>
    </lineage>
</organism>
<evidence type="ECO:0008006" key="3">
    <source>
        <dbReference type="Google" id="ProtNLM"/>
    </source>
</evidence>